<dbReference type="OrthoDB" id="8189004at2759"/>
<dbReference type="STRING" id="195883.A0A482WX10"/>
<sequence length="673" mass="70275">MTGVRIAATLGGFFGLMVLLVVYKSKCKSRTLSDEHLEAAVAAAVDQAAAGGGGGGLLGGAEEEKRLALTAALALYGGPRRSLQSSGGGNSTAGSYQSFVPRFSSVGGSLLNAPVVRRPPYCRRPRIRQNSISMTGSAGANHRFSFNQSPMSQPLTSPPPKRAYPEEDEEEDEDDDYPHHFLRVPNSRRASRRLSSITCSSSDTSYLERRGSAVEMGLPPPPPHLAARRGTTHQPPYQPGAGWDFYYPIDIQVIQPTPDISSESEGSLYARVMDVDQSATSSRLGVGASSRLGVAASAGGLCVPRLAPLASLGSSCAITATDLSDAAPHSLGSDSVFLDEECMDTEDEAEDFSTDSDLDTDYEDAGEVSSRRSVTATERFGNLTPSNVPFAEHLQPTQYPRTLAGRWHSNQINRRYSSPSCNSLKRTIHPSRSCSDFDKTVTSRPPLPLPGGHSSPSSDSVTLGAICESRASFPSTVVKGNANVGASSRSAVASIALGSTVSSDDATLRTTVETLGSTAKVPSTGASLGSTVSSTSAALGSTVTSTGATLRSTVSSTIAALGSTVPSTDAALGSTVASTGDTFRSTKVATIPSTGATFRSTTKVATFSRSGSTLARRKLCNSSSSGSSELTLRPYTSCDHLVKALQSQDRLHGSAAGLHASVENCSWSQETLF</sequence>
<dbReference type="Proteomes" id="UP000291343">
    <property type="component" value="Unassembled WGS sequence"/>
</dbReference>
<feature type="compositionally biased region" description="Acidic residues" evidence="1">
    <location>
        <begin position="166"/>
        <end position="176"/>
    </location>
</feature>
<feature type="region of interest" description="Disordered" evidence="1">
    <location>
        <begin position="432"/>
        <end position="461"/>
    </location>
</feature>
<name>A0A482WX10_LAOST</name>
<comment type="caution">
    <text evidence="2">The sequence shown here is derived from an EMBL/GenBank/DDBJ whole genome shotgun (WGS) entry which is preliminary data.</text>
</comment>
<dbReference type="AlphaFoldDB" id="A0A482WX10"/>
<keyword evidence="3" id="KW-1185">Reference proteome</keyword>
<gene>
    <name evidence="2" type="ORF">LSTR_LSTR003155</name>
</gene>
<feature type="region of interest" description="Disordered" evidence="1">
    <location>
        <begin position="345"/>
        <end position="373"/>
    </location>
</feature>
<evidence type="ECO:0000313" key="2">
    <source>
        <dbReference type="EMBL" id="RZF37590.1"/>
    </source>
</evidence>
<reference evidence="2 3" key="1">
    <citation type="journal article" date="2017" name="Gigascience">
        <title>Genome sequence of the small brown planthopper, Laodelphax striatellus.</title>
        <authorList>
            <person name="Zhu J."/>
            <person name="Jiang F."/>
            <person name="Wang X."/>
            <person name="Yang P."/>
            <person name="Bao Y."/>
            <person name="Zhao W."/>
            <person name="Wang W."/>
            <person name="Lu H."/>
            <person name="Wang Q."/>
            <person name="Cui N."/>
            <person name="Li J."/>
            <person name="Chen X."/>
            <person name="Luo L."/>
            <person name="Yu J."/>
            <person name="Kang L."/>
            <person name="Cui F."/>
        </authorList>
    </citation>
    <scope>NUCLEOTIDE SEQUENCE [LARGE SCALE GENOMIC DNA]</scope>
    <source>
        <strain evidence="2">Lst14</strain>
    </source>
</reference>
<organism evidence="2 3">
    <name type="scientific">Laodelphax striatellus</name>
    <name type="common">Small brown planthopper</name>
    <name type="synonym">Delphax striatella</name>
    <dbReference type="NCBI Taxonomy" id="195883"/>
    <lineage>
        <taxon>Eukaryota</taxon>
        <taxon>Metazoa</taxon>
        <taxon>Ecdysozoa</taxon>
        <taxon>Arthropoda</taxon>
        <taxon>Hexapoda</taxon>
        <taxon>Insecta</taxon>
        <taxon>Pterygota</taxon>
        <taxon>Neoptera</taxon>
        <taxon>Paraneoptera</taxon>
        <taxon>Hemiptera</taxon>
        <taxon>Auchenorrhyncha</taxon>
        <taxon>Fulgoroidea</taxon>
        <taxon>Delphacidae</taxon>
        <taxon>Criomorphinae</taxon>
        <taxon>Laodelphax</taxon>
    </lineage>
</organism>
<feature type="region of interest" description="Disordered" evidence="1">
    <location>
        <begin position="122"/>
        <end position="179"/>
    </location>
</feature>
<feature type="compositionally biased region" description="Acidic residues" evidence="1">
    <location>
        <begin position="345"/>
        <end position="366"/>
    </location>
</feature>
<accession>A0A482WX10</accession>
<proteinExistence type="predicted"/>
<evidence type="ECO:0000256" key="1">
    <source>
        <dbReference type="SAM" id="MobiDB-lite"/>
    </source>
</evidence>
<protein>
    <submittedName>
        <fullName evidence="2">Uncharacterized protein</fullName>
    </submittedName>
</protein>
<evidence type="ECO:0000313" key="3">
    <source>
        <dbReference type="Proteomes" id="UP000291343"/>
    </source>
</evidence>
<feature type="compositionally biased region" description="Polar residues" evidence="1">
    <location>
        <begin position="129"/>
        <end position="155"/>
    </location>
</feature>
<dbReference type="InParanoid" id="A0A482WX10"/>
<dbReference type="EMBL" id="QKKF02023800">
    <property type="protein sequence ID" value="RZF37590.1"/>
    <property type="molecule type" value="Genomic_DNA"/>
</dbReference>